<feature type="compositionally biased region" description="Pro residues" evidence="1">
    <location>
        <begin position="36"/>
        <end position="46"/>
    </location>
</feature>
<proteinExistence type="predicted"/>
<protein>
    <submittedName>
        <fullName evidence="2">Uncharacterized protein</fullName>
    </submittedName>
</protein>
<evidence type="ECO:0000313" key="2">
    <source>
        <dbReference type="EMBL" id="CAH0554639.1"/>
    </source>
</evidence>
<dbReference type="EMBL" id="OV121135">
    <property type="protein sequence ID" value="CAH0554639.1"/>
    <property type="molecule type" value="Genomic_DNA"/>
</dbReference>
<organism evidence="2 3">
    <name type="scientific">Brassicogethes aeneus</name>
    <name type="common">Rape pollen beetle</name>
    <name type="synonym">Meligethes aeneus</name>
    <dbReference type="NCBI Taxonomy" id="1431903"/>
    <lineage>
        <taxon>Eukaryota</taxon>
        <taxon>Metazoa</taxon>
        <taxon>Ecdysozoa</taxon>
        <taxon>Arthropoda</taxon>
        <taxon>Hexapoda</taxon>
        <taxon>Insecta</taxon>
        <taxon>Pterygota</taxon>
        <taxon>Neoptera</taxon>
        <taxon>Endopterygota</taxon>
        <taxon>Coleoptera</taxon>
        <taxon>Polyphaga</taxon>
        <taxon>Cucujiformia</taxon>
        <taxon>Nitidulidae</taxon>
        <taxon>Meligethinae</taxon>
        <taxon>Brassicogethes</taxon>
    </lineage>
</organism>
<feature type="region of interest" description="Disordered" evidence="1">
    <location>
        <begin position="86"/>
        <end position="157"/>
    </location>
</feature>
<keyword evidence="3" id="KW-1185">Reference proteome</keyword>
<evidence type="ECO:0000256" key="1">
    <source>
        <dbReference type="SAM" id="MobiDB-lite"/>
    </source>
</evidence>
<accession>A0A9P0B370</accession>
<dbReference type="Proteomes" id="UP001154078">
    <property type="component" value="Chromosome 4"/>
</dbReference>
<reference evidence="2" key="1">
    <citation type="submission" date="2021-12" db="EMBL/GenBank/DDBJ databases">
        <authorList>
            <person name="King R."/>
        </authorList>
    </citation>
    <scope>NUCLEOTIDE SEQUENCE</scope>
</reference>
<sequence>MRVGDGGQTEYFTLVGAWKCCLPWCSAPEGKSVPPAYSPPAPPLESPPRTRQPSPHLLDILEEESEYLIEEEDQATLQPLGGILTYKKRRNVQSPSPTLSVKTSSTRKGQRTRSVTSTTSSETSSAASSAPVPPKMQAEQGSIGDLQNLSACENLSL</sequence>
<feature type="compositionally biased region" description="Low complexity" evidence="1">
    <location>
        <begin position="112"/>
        <end position="130"/>
    </location>
</feature>
<dbReference type="OrthoDB" id="7413157at2759"/>
<feature type="compositionally biased region" description="Polar residues" evidence="1">
    <location>
        <begin position="92"/>
        <end position="107"/>
    </location>
</feature>
<evidence type="ECO:0000313" key="3">
    <source>
        <dbReference type="Proteomes" id="UP001154078"/>
    </source>
</evidence>
<feature type="compositionally biased region" description="Polar residues" evidence="1">
    <location>
        <begin position="145"/>
        <end position="157"/>
    </location>
</feature>
<name>A0A9P0B370_BRAAE</name>
<dbReference type="AlphaFoldDB" id="A0A9P0B370"/>
<feature type="region of interest" description="Disordered" evidence="1">
    <location>
        <begin position="31"/>
        <end position="55"/>
    </location>
</feature>
<gene>
    <name evidence="2" type="ORF">MELIAE_LOCUS6181</name>
</gene>